<evidence type="ECO:0000256" key="1">
    <source>
        <dbReference type="SAM" id="MobiDB-lite"/>
    </source>
</evidence>
<dbReference type="Gene3D" id="3.40.1440.10">
    <property type="entry name" value="GIY-YIG endonuclease"/>
    <property type="match status" value="1"/>
</dbReference>
<dbReference type="SUPFAM" id="SSF82771">
    <property type="entry name" value="GIY-YIG endonuclease"/>
    <property type="match status" value="1"/>
</dbReference>
<reference evidence="3 4" key="1">
    <citation type="submission" date="2020-07" db="EMBL/GenBank/DDBJ databases">
        <title>isolation of Luteimonas sp. SJ-16.</title>
        <authorList>
            <person name="Huang X.-X."/>
            <person name="Xu L."/>
            <person name="Sun J.-Q."/>
        </authorList>
    </citation>
    <scope>NUCLEOTIDE SEQUENCE [LARGE SCALE GENOMIC DNA]</scope>
    <source>
        <strain evidence="3 4">SJ-16</strain>
    </source>
</reference>
<name>A0A7Z0TV98_9GAMM</name>
<feature type="compositionally biased region" description="Polar residues" evidence="1">
    <location>
        <begin position="122"/>
        <end position="133"/>
    </location>
</feature>
<sequence>MSTKLSTLRESPITVYVLELQDGCYYVGQSCKFRERIYQHFTNKGSAWTRLHPPVKVICAKTVKTRDWKVAERIENRLTIFLMRHHGWTRVRGGFWSNTCEISTARNLEHHNKHSVIESGKRSSLPTNSGGGV</sequence>
<gene>
    <name evidence="3" type="ORF">H0E82_04515</name>
</gene>
<protein>
    <submittedName>
        <fullName evidence="3">GIY-YIG nuclease family protein</fullName>
    </submittedName>
</protein>
<evidence type="ECO:0000313" key="4">
    <source>
        <dbReference type="Proteomes" id="UP000589896"/>
    </source>
</evidence>
<feature type="region of interest" description="Disordered" evidence="1">
    <location>
        <begin position="113"/>
        <end position="133"/>
    </location>
</feature>
<dbReference type="PROSITE" id="PS50164">
    <property type="entry name" value="GIY_YIG"/>
    <property type="match status" value="1"/>
</dbReference>
<organism evidence="3 4">
    <name type="scientific">Luteimonas deserti</name>
    <dbReference type="NCBI Taxonomy" id="2752306"/>
    <lineage>
        <taxon>Bacteria</taxon>
        <taxon>Pseudomonadati</taxon>
        <taxon>Pseudomonadota</taxon>
        <taxon>Gammaproteobacteria</taxon>
        <taxon>Lysobacterales</taxon>
        <taxon>Lysobacteraceae</taxon>
        <taxon>Luteimonas</taxon>
    </lineage>
</organism>
<evidence type="ECO:0000259" key="2">
    <source>
        <dbReference type="PROSITE" id="PS50164"/>
    </source>
</evidence>
<keyword evidence="4" id="KW-1185">Reference proteome</keyword>
<dbReference type="CDD" id="cd00719">
    <property type="entry name" value="GIY-YIG_SF"/>
    <property type="match status" value="1"/>
</dbReference>
<dbReference type="InterPro" id="IPR000305">
    <property type="entry name" value="GIY-YIG_endonuc"/>
</dbReference>
<accession>A0A7Z0TV98</accession>
<dbReference type="InterPro" id="IPR035901">
    <property type="entry name" value="GIY-YIG_endonuc_sf"/>
</dbReference>
<dbReference type="Pfam" id="PF01541">
    <property type="entry name" value="GIY-YIG"/>
    <property type="match status" value="1"/>
</dbReference>
<evidence type="ECO:0000313" key="3">
    <source>
        <dbReference type="EMBL" id="NYZ62029.1"/>
    </source>
</evidence>
<dbReference type="AlphaFoldDB" id="A0A7Z0TV98"/>
<comment type="caution">
    <text evidence="3">The sequence shown here is derived from an EMBL/GenBank/DDBJ whole genome shotgun (WGS) entry which is preliminary data.</text>
</comment>
<proteinExistence type="predicted"/>
<dbReference type="EMBL" id="JACCJZ010000010">
    <property type="protein sequence ID" value="NYZ62029.1"/>
    <property type="molecule type" value="Genomic_DNA"/>
</dbReference>
<feature type="domain" description="GIY-YIG" evidence="2">
    <location>
        <begin position="11"/>
        <end position="91"/>
    </location>
</feature>
<dbReference type="Proteomes" id="UP000589896">
    <property type="component" value="Unassembled WGS sequence"/>
</dbReference>